<dbReference type="Proteomes" id="UP000659698">
    <property type="component" value="Unassembled WGS sequence"/>
</dbReference>
<accession>A0ABR6VYH1</accession>
<dbReference type="InterPro" id="IPR001447">
    <property type="entry name" value="Arylamine_N-AcTrfase"/>
</dbReference>
<reference evidence="3 4" key="1">
    <citation type="journal article" date="2019" name="Int. J. Syst. Evol. Microbiol.">
        <title>Rufibacter sediminis sp. nov., isolated from freshwater lake sediment.</title>
        <authorList>
            <person name="Qu J.H."/>
            <person name="Zhang L.J."/>
            <person name="Fu Y.H."/>
            <person name="Li H.F."/>
        </authorList>
    </citation>
    <scope>NUCLEOTIDE SEQUENCE [LARGE SCALE GENOMIC DNA]</scope>
    <source>
        <strain evidence="3 4">H-1</strain>
    </source>
</reference>
<dbReference type="PRINTS" id="PR01543">
    <property type="entry name" value="ANATRNSFRASE"/>
</dbReference>
<evidence type="ECO:0000313" key="4">
    <source>
        <dbReference type="Proteomes" id="UP000659698"/>
    </source>
</evidence>
<dbReference type="SUPFAM" id="SSF54001">
    <property type="entry name" value="Cysteine proteinases"/>
    <property type="match status" value="1"/>
</dbReference>
<dbReference type="InterPro" id="IPR038765">
    <property type="entry name" value="Papain-like_cys_pep_sf"/>
</dbReference>
<comment type="similarity">
    <text evidence="1 2">Belongs to the arylamine N-acetyltransferase family.</text>
</comment>
<dbReference type="RefSeq" id="WP_186641960.1">
    <property type="nucleotide sequence ID" value="NZ_JACOAF010000058.1"/>
</dbReference>
<name>A0ABR6VYH1_9BACT</name>
<dbReference type="PANTHER" id="PTHR11786:SF0">
    <property type="entry name" value="ARYLAMINE N-ACETYLTRANSFERASE 4-RELATED"/>
    <property type="match status" value="1"/>
</dbReference>
<protein>
    <submittedName>
        <fullName evidence="3">Arylamine N-acetyltransferase</fullName>
    </submittedName>
</protein>
<sequence>MKTNAETIPEKTYFKIKKDGIDLERYLARINYTGALSPTLETLRQLHYHHALAIPFENLTPFLKQPVLLDLESLQRKLVEENRGGYCFEQNTLFGEVLRSLGFQVKGLAARVLWNVPAGVTTARGHMLLLVHLDGEDYLADVGFGGLTLTSPVRLRDSGEQKTPHETFKVEALEDEFVLKAHLQGNWKPLYRFSLQEQFAPDYDMANWFTSTHPRSPFVNGLMFAKTTPEARYGMRNFELNIHYANGITEKEVLTTPAQVKTVMEEVFQISLPTTRELDQALHLIMQPLD</sequence>
<evidence type="ECO:0000256" key="1">
    <source>
        <dbReference type="ARBA" id="ARBA00006547"/>
    </source>
</evidence>
<gene>
    <name evidence="3" type="ORF">H7U12_21390</name>
</gene>
<comment type="caution">
    <text evidence="3">The sequence shown here is derived from an EMBL/GenBank/DDBJ whole genome shotgun (WGS) entry which is preliminary data.</text>
</comment>
<evidence type="ECO:0000313" key="3">
    <source>
        <dbReference type="EMBL" id="MBC3542252.1"/>
    </source>
</evidence>
<keyword evidence="4" id="KW-1185">Reference proteome</keyword>
<dbReference type="EMBL" id="JACOAF010000058">
    <property type="protein sequence ID" value="MBC3542252.1"/>
    <property type="molecule type" value="Genomic_DNA"/>
</dbReference>
<organism evidence="3 4">
    <name type="scientific">Rufibacter sediminis</name>
    <dbReference type="NCBI Taxonomy" id="2762756"/>
    <lineage>
        <taxon>Bacteria</taxon>
        <taxon>Pseudomonadati</taxon>
        <taxon>Bacteroidota</taxon>
        <taxon>Cytophagia</taxon>
        <taxon>Cytophagales</taxon>
        <taxon>Hymenobacteraceae</taxon>
        <taxon>Rufibacter</taxon>
    </lineage>
</organism>
<dbReference type="Gene3D" id="3.30.2140.10">
    <property type="entry name" value="Arylamine N-acetyltransferase"/>
    <property type="match status" value="1"/>
</dbReference>
<dbReference type="Pfam" id="PF00797">
    <property type="entry name" value="Acetyltransf_2"/>
    <property type="match status" value="1"/>
</dbReference>
<dbReference type="Gene3D" id="2.40.128.150">
    <property type="entry name" value="Cysteine proteinases"/>
    <property type="match status" value="1"/>
</dbReference>
<dbReference type="PANTHER" id="PTHR11786">
    <property type="entry name" value="N-HYDROXYARYLAMINE O-ACETYLTRANSFERASE"/>
    <property type="match status" value="1"/>
</dbReference>
<evidence type="ECO:0000256" key="2">
    <source>
        <dbReference type="RuleBase" id="RU003452"/>
    </source>
</evidence>
<proteinExistence type="inferred from homology"/>